<accession>A0A7X6RL15</accession>
<evidence type="ECO:0000256" key="1">
    <source>
        <dbReference type="SAM" id="SignalP"/>
    </source>
</evidence>
<dbReference type="RefSeq" id="WP_157171310.1">
    <property type="nucleotide sequence ID" value="NZ_CAWPHS010000065.1"/>
</dbReference>
<keyword evidence="1" id="KW-0732">Signal</keyword>
<sequence>MNRKPAKALATAAIILSLGAVAAPIATADTVSDSTAQPIALCFTIPLPGSADWVWCL</sequence>
<organism evidence="2 3">
    <name type="scientific">Nocardia veterana</name>
    <dbReference type="NCBI Taxonomy" id="132249"/>
    <lineage>
        <taxon>Bacteria</taxon>
        <taxon>Bacillati</taxon>
        <taxon>Actinomycetota</taxon>
        <taxon>Actinomycetes</taxon>
        <taxon>Mycobacteriales</taxon>
        <taxon>Nocardiaceae</taxon>
        <taxon>Nocardia</taxon>
    </lineage>
</organism>
<dbReference type="AlphaFoldDB" id="A0A7X6RL15"/>
<dbReference type="Proteomes" id="UP000523447">
    <property type="component" value="Unassembled WGS sequence"/>
</dbReference>
<evidence type="ECO:0000313" key="3">
    <source>
        <dbReference type="Proteomes" id="UP000523447"/>
    </source>
</evidence>
<comment type="caution">
    <text evidence="2">The sequence shown here is derived from an EMBL/GenBank/DDBJ whole genome shotgun (WGS) entry which is preliminary data.</text>
</comment>
<proteinExistence type="predicted"/>
<reference evidence="2 3" key="1">
    <citation type="submission" date="2020-04" db="EMBL/GenBank/DDBJ databases">
        <title>MicrobeNet Type strains.</title>
        <authorList>
            <person name="Nicholson A.C."/>
        </authorList>
    </citation>
    <scope>NUCLEOTIDE SEQUENCE [LARGE SCALE GENOMIC DNA]</scope>
    <source>
        <strain evidence="2 3">DSM 44445</strain>
    </source>
</reference>
<protein>
    <submittedName>
        <fullName evidence="2">Uncharacterized protein</fullName>
    </submittedName>
</protein>
<feature type="signal peptide" evidence="1">
    <location>
        <begin position="1"/>
        <end position="22"/>
    </location>
</feature>
<gene>
    <name evidence="2" type="ORF">HGA07_30255</name>
</gene>
<dbReference type="EMBL" id="JAAXPE010000068">
    <property type="protein sequence ID" value="NKY89856.1"/>
    <property type="molecule type" value="Genomic_DNA"/>
</dbReference>
<feature type="chain" id="PRO_5039614046" evidence="1">
    <location>
        <begin position="23"/>
        <end position="57"/>
    </location>
</feature>
<evidence type="ECO:0000313" key="2">
    <source>
        <dbReference type="EMBL" id="NKY89856.1"/>
    </source>
</evidence>
<keyword evidence="3" id="KW-1185">Reference proteome</keyword>
<name>A0A7X6RL15_9NOCA</name>